<dbReference type="EMBL" id="BGPR01119680">
    <property type="protein sequence ID" value="GBN16464.1"/>
    <property type="molecule type" value="Genomic_DNA"/>
</dbReference>
<evidence type="ECO:0000256" key="1">
    <source>
        <dbReference type="SAM" id="MobiDB-lite"/>
    </source>
</evidence>
<feature type="region of interest" description="Disordered" evidence="1">
    <location>
        <begin position="42"/>
        <end position="68"/>
    </location>
</feature>
<dbReference type="EMBL" id="BGPR01119706">
    <property type="protein sequence ID" value="GBN16524.1"/>
    <property type="molecule type" value="Genomic_DNA"/>
</dbReference>
<evidence type="ECO:0000313" key="6">
    <source>
        <dbReference type="Proteomes" id="UP000499080"/>
    </source>
</evidence>
<dbReference type="AlphaFoldDB" id="A0A4Y2LSY1"/>
<feature type="compositionally biased region" description="Basic and acidic residues" evidence="1">
    <location>
        <begin position="46"/>
        <end position="63"/>
    </location>
</feature>
<comment type="caution">
    <text evidence="3">The sequence shown here is derived from an EMBL/GenBank/DDBJ whole genome shotgun (WGS) entry which is preliminary data.</text>
</comment>
<dbReference type="EMBL" id="BGPR01119683">
    <property type="protein sequence ID" value="GBN16477.1"/>
    <property type="molecule type" value="Genomic_DNA"/>
</dbReference>
<dbReference type="Proteomes" id="UP000499080">
    <property type="component" value="Unassembled WGS sequence"/>
</dbReference>
<reference evidence="3 6" key="1">
    <citation type="journal article" date="2019" name="Sci. Rep.">
        <title>Orb-weaving spider Araneus ventricosus genome elucidates the spidroin gene catalogue.</title>
        <authorList>
            <person name="Kono N."/>
            <person name="Nakamura H."/>
            <person name="Ohtoshi R."/>
            <person name="Moran D.A.P."/>
            <person name="Shinohara A."/>
            <person name="Yoshida Y."/>
            <person name="Fujiwara M."/>
            <person name="Mori M."/>
            <person name="Tomita M."/>
            <person name="Arakawa K."/>
        </authorList>
    </citation>
    <scope>NUCLEOTIDE SEQUENCE [LARGE SCALE GENOMIC DNA]</scope>
</reference>
<dbReference type="EMBL" id="BGPR01119719">
    <property type="protein sequence ID" value="GBN16558.1"/>
    <property type="molecule type" value="Genomic_DNA"/>
</dbReference>
<organism evidence="3 6">
    <name type="scientific">Araneus ventricosus</name>
    <name type="common">Orbweaver spider</name>
    <name type="synonym">Epeira ventricosa</name>
    <dbReference type="NCBI Taxonomy" id="182803"/>
    <lineage>
        <taxon>Eukaryota</taxon>
        <taxon>Metazoa</taxon>
        <taxon>Ecdysozoa</taxon>
        <taxon>Arthropoda</taxon>
        <taxon>Chelicerata</taxon>
        <taxon>Arachnida</taxon>
        <taxon>Araneae</taxon>
        <taxon>Araneomorphae</taxon>
        <taxon>Entelegynae</taxon>
        <taxon>Araneoidea</taxon>
        <taxon>Araneidae</taxon>
        <taxon>Araneus</taxon>
    </lineage>
</organism>
<proteinExistence type="predicted"/>
<evidence type="ECO:0000313" key="3">
    <source>
        <dbReference type="EMBL" id="GBN16477.1"/>
    </source>
</evidence>
<accession>A0A4Y2LSY1</accession>
<evidence type="ECO:0000313" key="4">
    <source>
        <dbReference type="EMBL" id="GBN16524.1"/>
    </source>
</evidence>
<evidence type="ECO:0000313" key="5">
    <source>
        <dbReference type="EMBL" id="GBN16558.1"/>
    </source>
</evidence>
<evidence type="ECO:0000313" key="2">
    <source>
        <dbReference type="EMBL" id="GBN16464.1"/>
    </source>
</evidence>
<name>A0A4Y2LSY1_ARAVE</name>
<gene>
    <name evidence="5" type="ORF">AVEN_163581_1</name>
    <name evidence="4" type="ORF">AVEN_21317_1</name>
    <name evidence="3" type="ORF">AVEN_238998_1</name>
    <name evidence="2" type="ORF">AVEN_95954_1</name>
</gene>
<protein>
    <submittedName>
        <fullName evidence="3">Uncharacterized protein</fullName>
    </submittedName>
</protein>
<keyword evidence="6" id="KW-1185">Reference proteome</keyword>
<sequence>MTTITALSIALSSPAPTSETKLQSHSSRSTITTQYRLASNSLVARASDKTPRRDSHAKGDLSRSARSSRSTFTLSVVQAHSLYSLPRQAVTLHRIF</sequence>